<feature type="region of interest" description="Disordered" evidence="1">
    <location>
        <begin position="1"/>
        <end position="20"/>
    </location>
</feature>
<sequence length="115" mass="13301">MKRIRLIQNRTSEYEQPNSHQFQFTIEEANETDNQTTTEVEVSSSNDSLEQQNLTSEQLQQLFNRASSQLITEASDEQEFFKREASIKAPKTGEVIQTPFPPLPPDRKEELDIDI</sequence>
<feature type="region of interest" description="Disordered" evidence="1">
    <location>
        <begin position="30"/>
        <end position="53"/>
    </location>
</feature>
<proteinExistence type="predicted"/>
<evidence type="ECO:0000313" key="2">
    <source>
        <dbReference type="EMBL" id="CAF4391745.1"/>
    </source>
</evidence>
<feature type="non-terminal residue" evidence="2">
    <location>
        <position position="1"/>
    </location>
</feature>
<feature type="compositionally biased region" description="Basic and acidic residues" evidence="1">
    <location>
        <begin position="105"/>
        <end position="115"/>
    </location>
</feature>
<feature type="non-terminal residue" evidence="2">
    <location>
        <position position="115"/>
    </location>
</feature>
<evidence type="ECO:0000256" key="1">
    <source>
        <dbReference type="SAM" id="MobiDB-lite"/>
    </source>
</evidence>
<dbReference type="Proteomes" id="UP000682733">
    <property type="component" value="Unassembled WGS sequence"/>
</dbReference>
<feature type="compositionally biased region" description="Polar residues" evidence="1">
    <location>
        <begin position="8"/>
        <end position="20"/>
    </location>
</feature>
<accession>A0A8S2VLH4</accession>
<dbReference type="AlphaFoldDB" id="A0A8S2VLH4"/>
<feature type="region of interest" description="Disordered" evidence="1">
    <location>
        <begin position="90"/>
        <end position="115"/>
    </location>
</feature>
<evidence type="ECO:0000313" key="3">
    <source>
        <dbReference type="Proteomes" id="UP000682733"/>
    </source>
</evidence>
<name>A0A8S2VLH4_9BILA</name>
<protein>
    <submittedName>
        <fullName evidence="2">Uncharacterized protein</fullName>
    </submittedName>
</protein>
<reference evidence="2" key="1">
    <citation type="submission" date="2021-02" db="EMBL/GenBank/DDBJ databases">
        <authorList>
            <person name="Nowell W R."/>
        </authorList>
    </citation>
    <scope>NUCLEOTIDE SEQUENCE</scope>
</reference>
<organism evidence="2 3">
    <name type="scientific">Didymodactylos carnosus</name>
    <dbReference type="NCBI Taxonomy" id="1234261"/>
    <lineage>
        <taxon>Eukaryota</taxon>
        <taxon>Metazoa</taxon>
        <taxon>Spiralia</taxon>
        <taxon>Gnathifera</taxon>
        <taxon>Rotifera</taxon>
        <taxon>Eurotatoria</taxon>
        <taxon>Bdelloidea</taxon>
        <taxon>Philodinida</taxon>
        <taxon>Philodinidae</taxon>
        <taxon>Didymodactylos</taxon>
    </lineage>
</organism>
<comment type="caution">
    <text evidence="2">The sequence shown here is derived from an EMBL/GenBank/DDBJ whole genome shotgun (WGS) entry which is preliminary data.</text>
</comment>
<dbReference type="EMBL" id="CAJOBA010071003">
    <property type="protein sequence ID" value="CAF4391745.1"/>
    <property type="molecule type" value="Genomic_DNA"/>
</dbReference>
<gene>
    <name evidence="2" type="ORF">TMI583_LOCUS43075</name>
</gene>
<feature type="compositionally biased region" description="Polar residues" evidence="1">
    <location>
        <begin position="32"/>
        <end position="53"/>
    </location>
</feature>